<evidence type="ECO:0000259" key="1">
    <source>
        <dbReference type="Pfam" id="PF22053"/>
    </source>
</evidence>
<protein>
    <recommendedName>
        <fullName evidence="1">DUF6938 domain-containing protein</fullName>
    </recommendedName>
</protein>
<evidence type="ECO:0000313" key="3">
    <source>
        <dbReference type="Proteomes" id="UP000229385"/>
    </source>
</evidence>
<proteinExistence type="predicted"/>
<accession>A0A2M7XC10</accession>
<evidence type="ECO:0000313" key="2">
    <source>
        <dbReference type="EMBL" id="PJA45430.1"/>
    </source>
</evidence>
<comment type="caution">
    <text evidence="2">The sequence shown here is derived from an EMBL/GenBank/DDBJ whole genome shotgun (WGS) entry which is preliminary data.</text>
</comment>
<organism evidence="2 3">
    <name type="scientific">Candidatus Uhrbacteria bacterium CG_4_9_14_3_um_filter_50_9</name>
    <dbReference type="NCBI Taxonomy" id="1975035"/>
    <lineage>
        <taxon>Bacteria</taxon>
        <taxon>Candidatus Uhriibacteriota</taxon>
    </lineage>
</organism>
<reference evidence="3" key="1">
    <citation type="submission" date="2017-09" db="EMBL/GenBank/DDBJ databases">
        <title>Depth-based differentiation of microbial function through sediment-hosted aquifers and enrichment of novel symbionts in the deep terrestrial subsurface.</title>
        <authorList>
            <person name="Probst A.J."/>
            <person name="Ladd B."/>
            <person name="Jarett J.K."/>
            <person name="Geller-Mcgrath D.E."/>
            <person name="Sieber C.M.K."/>
            <person name="Emerson J.B."/>
            <person name="Anantharaman K."/>
            <person name="Thomas B.C."/>
            <person name="Malmstrom R."/>
            <person name="Stieglmeier M."/>
            <person name="Klingl A."/>
            <person name="Woyke T."/>
            <person name="Ryan C.M."/>
            <person name="Banfield J.F."/>
        </authorList>
    </citation>
    <scope>NUCLEOTIDE SEQUENCE [LARGE SCALE GENOMIC DNA]</scope>
</reference>
<sequence>MASHSHKEKKQRAYVVDVNMGYGHSRAAYALKDLSGGEVLSANDYKGIPTDDRKLWKESREVYEAISRMKPVPIIGNFLFEALDRWQQIDPFYPRRDLSKPNMQLRQIYRMIKRGFGKHFIERLSEKPLPLLTTFFIPAFMAEYHDYPGDIWCVTTDADISRAWAPFDPQSSRIKYLASNGRVVERLKLYGVREENIFATGFPLPKELVGGTTSSVLKDLLMERLCNLDPNGIFQDRYSRTLQAELGPARCVMAKAKHPLTLTYSVGGAGAQRKLGVQILKSLKSKIARQEIRVNLMAGYRKDGIRFYQNAVKELGLKKYLGTWVNVPEHASRADYFSDFNEVLKTTDILWTKPSELSFYCGLGMAVIMAPPIGSQEEFNRVWLDYVGGGVPMNDPRYTDEWLEDWINSGGVARMAWNG</sequence>
<dbReference type="InterPro" id="IPR054218">
    <property type="entry name" value="DUF6938"/>
</dbReference>
<gene>
    <name evidence="2" type="ORF">CO174_03205</name>
</gene>
<dbReference type="AlphaFoldDB" id="A0A2M7XC10"/>
<feature type="non-terminal residue" evidence="2">
    <location>
        <position position="419"/>
    </location>
</feature>
<dbReference type="EMBL" id="PFWU01000038">
    <property type="protein sequence ID" value="PJA45430.1"/>
    <property type="molecule type" value="Genomic_DNA"/>
</dbReference>
<feature type="domain" description="DUF6938" evidence="1">
    <location>
        <begin position="249"/>
        <end position="361"/>
    </location>
</feature>
<dbReference type="Pfam" id="PF22053">
    <property type="entry name" value="DUF6938"/>
    <property type="match status" value="1"/>
</dbReference>
<dbReference type="Proteomes" id="UP000229385">
    <property type="component" value="Unassembled WGS sequence"/>
</dbReference>
<name>A0A2M7XC10_9BACT</name>